<evidence type="ECO:0000259" key="11">
    <source>
        <dbReference type="Pfam" id="PF24517"/>
    </source>
</evidence>
<evidence type="ECO:0000256" key="10">
    <source>
        <dbReference type="SAM" id="SignalP"/>
    </source>
</evidence>
<reference evidence="13" key="1">
    <citation type="submission" date="2023-09" db="EMBL/GenBank/DDBJ databases">
        <authorList>
            <person name="Li S."/>
            <person name="Li X."/>
            <person name="Zhang C."/>
            <person name="Zhao Z."/>
        </authorList>
    </citation>
    <scope>NUCLEOTIDE SEQUENCE [LARGE SCALE GENOMIC DNA]</scope>
    <source>
        <strain evidence="13">SQ149</strain>
    </source>
</reference>
<dbReference type="Pfam" id="PF24517">
    <property type="entry name" value="CBM96"/>
    <property type="match status" value="1"/>
</dbReference>
<evidence type="ECO:0000256" key="7">
    <source>
        <dbReference type="ARBA" id="ARBA00023239"/>
    </source>
</evidence>
<evidence type="ECO:0000256" key="1">
    <source>
        <dbReference type="ARBA" id="ARBA00001913"/>
    </source>
</evidence>
<dbReference type="RefSeq" id="WP_348391904.1">
    <property type="nucleotide sequence ID" value="NZ_CP134145.1"/>
</dbReference>
<feature type="transmembrane region" description="Helical" evidence="9">
    <location>
        <begin position="1245"/>
        <end position="1265"/>
    </location>
</feature>
<dbReference type="InterPro" id="IPR012334">
    <property type="entry name" value="Pectin_lyas_fold"/>
</dbReference>
<evidence type="ECO:0000256" key="4">
    <source>
        <dbReference type="ARBA" id="ARBA00022723"/>
    </source>
</evidence>
<dbReference type="PANTHER" id="PTHR40088">
    <property type="entry name" value="PECTATE LYASE (EUROFUNG)"/>
    <property type="match status" value="1"/>
</dbReference>
<evidence type="ECO:0000256" key="3">
    <source>
        <dbReference type="ARBA" id="ARBA00022525"/>
    </source>
</evidence>
<protein>
    <submittedName>
        <fullName evidence="12">Ig domain-containing protein</fullName>
    </submittedName>
</protein>
<feature type="signal peptide" evidence="10">
    <location>
        <begin position="1"/>
        <end position="21"/>
    </location>
</feature>
<accession>A0ABY9TW50</accession>
<dbReference type="InterPro" id="IPR013783">
    <property type="entry name" value="Ig-like_fold"/>
</dbReference>
<comment type="cofactor">
    <cofactor evidence="1">
        <name>Ca(2+)</name>
        <dbReference type="ChEBI" id="CHEBI:29108"/>
    </cofactor>
</comment>
<organism evidence="12 13">
    <name type="scientific">Thalassotalea psychrophila</name>
    <dbReference type="NCBI Taxonomy" id="3065647"/>
    <lineage>
        <taxon>Bacteria</taxon>
        <taxon>Pseudomonadati</taxon>
        <taxon>Pseudomonadota</taxon>
        <taxon>Gammaproteobacteria</taxon>
        <taxon>Alteromonadales</taxon>
        <taxon>Colwelliaceae</taxon>
        <taxon>Thalassotalea</taxon>
    </lineage>
</organism>
<dbReference type="Proteomes" id="UP001258994">
    <property type="component" value="Chromosome"/>
</dbReference>
<dbReference type="InterPro" id="IPR011050">
    <property type="entry name" value="Pectin_lyase_fold/virulence"/>
</dbReference>
<keyword evidence="9" id="KW-1133">Transmembrane helix</keyword>
<evidence type="ECO:0000313" key="12">
    <source>
        <dbReference type="EMBL" id="WNC72789.1"/>
    </source>
</evidence>
<dbReference type="Gene3D" id="2.160.20.10">
    <property type="entry name" value="Single-stranded right-handed beta-helix, Pectin lyase-like"/>
    <property type="match status" value="2"/>
</dbReference>
<keyword evidence="5 10" id="KW-0732">Signal</keyword>
<keyword evidence="9" id="KW-0472">Membrane</keyword>
<dbReference type="PANTHER" id="PTHR40088:SF1">
    <property type="entry name" value="PECTATE LYASE PEL9"/>
    <property type="match status" value="1"/>
</dbReference>
<name>A0ABY9TW50_9GAMM</name>
<evidence type="ECO:0000256" key="9">
    <source>
        <dbReference type="SAM" id="Phobius"/>
    </source>
</evidence>
<evidence type="ECO:0000256" key="5">
    <source>
        <dbReference type="ARBA" id="ARBA00022729"/>
    </source>
</evidence>
<dbReference type="Gene3D" id="2.60.40.10">
    <property type="entry name" value="Immunoglobulins"/>
    <property type="match status" value="3"/>
</dbReference>
<dbReference type="InterPro" id="IPR055372">
    <property type="entry name" value="CBM96"/>
</dbReference>
<sequence>MKNLSIIFSIACLTTHMGLQAADYFVASDGLDTNSGTIESPFLSISKATELATAGDNIYLRGGTYTQTIDISGLTGTAQAPITISAYQDEQVQFDGTKTITELGGGTWTLATTEFPGTSNIYKTTLTEDTWQLFVDKKIQIPARWPNANTHPTDPIEWQQDGYEQGEASGYLAVEGSWWHKPSTWANADAPGTIGDLGEIGLGYNQTENNPGTNDDPHFDLAATGKSFAGGTLIYSFLRQGGDGNQERLIETHAANTNILTHAGYTGPGKKKGHAVQHKYFIIEHLEALDKAGEWYYLPESKTLYLWPENNQNPSSLNVHGRVKTHHLVGAGKHVTIKGLNFFAGTFQLSGDNLSIQDSHFSYPDATKRILGLYADRSEYAMDDYGSVLTSGDHFLFQNNIFEHSEMGIVLGTNVALEGQFINNLFQYISMWGFGNNALIEFAPKYVRNTVRYSGMRSPFKSTGAGFDASLRDQSYNRLNHWGLLQVDDGSGLQVAGDSTQQTIRKHNWFLRTPMYGARWDGQPANFDGVNRHSVSMGMRGGFQVKGDRQSTYNNTAFNSVRDIGKNISQPIEIGLFKNDIIVVSNINYGGNDNSITQNNLADSIAGERTGHVDEYPIPGTHNHNWNGYLESGLVENMLVDPENLDFRPKAGSPMIDAGLIIPGITDGYLGAAPDIGAYEYGSDEYWIAGYQAPQASTPIPGDGAVNQPLTRDLMYLPGYEADEVKVYFGTDIGSLSLIATRSNPDKNILVAGQDFTLNFEETYYWRVDTILADSSIITGDVWTFSTSGTLANGLMLAPVHDTFVNGSNGTANYGSDGTMRIQGAGYLAYLKFDVSGIGTRTVNSATLRLTANSTDIPDTSVYLVTGSWDESSLNSDNDTLVWGQELDTVSSILADSPVDFNVLSAINGDGTYSFGLSTTSQVNGLKYLSKEGSVSPKLIIQYEGIDNTPPVWNSTSFSVADGSENVTYSGDIGSEVSDNEDDVITYSKVSGPAWLVVSGNGILSGMPATSDIGSNVFTIRASDFNSGSSDVLMTINVLATPSSFWIAASFVATDATATETYSGNISDQASDERDDNTFSKVSGPDWLSVNSDGSLFGSPAELDTGANSFIVRASGLDGAASDASMTINVLANPPPVWNSASFVAADATATQTYSGNIGDQASDTSNVIAFSKVSGPDWLSVASDGSLSGSAQTSDTGENSFIVRATDLYGASSDASMTINVKSVDASCNAGECSDNSSSDSSSGGSMGVFVIMFLIILSVHRFYTKRIN</sequence>
<evidence type="ECO:0000313" key="13">
    <source>
        <dbReference type="Proteomes" id="UP001258994"/>
    </source>
</evidence>
<dbReference type="SUPFAM" id="SSF49313">
    <property type="entry name" value="Cadherin-like"/>
    <property type="match status" value="3"/>
</dbReference>
<proteinExistence type="inferred from homology"/>
<comment type="similarity">
    <text evidence="8">Belongs to the polysaccharide lyase 9 family.</text>
</comment>
<evidence type="ECO:0000256" key="6">
    <source>
        <dbReference type="ARBA" id="ARBA00022837"/>
    </source>
</evidence>
<dbReference type="InterPro" id="IPR052052">
    <property type="entry name" value="Polysaccharide_Lyase_9"/>
</dbReference>
<feature type="domain" description="Carbohydrate-binding module family 96" evidence="11">
    <location>
        <begin position="797"/>
        <end position="942"/>
    </location>
</feature>
<evidence type="ECO:0000256" key="2">
    <source>
        <dbReference type="ARBA" id="ARBA00004613"/>
    </source>
</evidence>
<keyword evidence="7" id="KW-0456">Lyase</keyword>
<keyword evidence="13" id="KW-1185">Reference proteome</keyword>
<dbReference type="SUPFAM" id="SSF51126">
    <property type="entry name" value="Pectin lyase-like"/>
    <property type="match status" value="1"/>
</dbReference>
<keyword evidence="6" id="KW-0106">Calcium</keyword>
<keyword evidence="9" id="KW-0812">Transmembrane</keyword>
<dbReference type="EMBL" id="CP134145">
    <property type="protein sequence ID" value="WNC72789.1"/>
    <property type="molecule type" value="Genomic_DNA"/>
</dbReference>
<dbReference type="InterPro" id="IPR015919">
    <property type="entry name" value="Cadherin-like_sf"/>
</dbReference>
<keyword evidence="4" id="KW-0479">Metal-binding</keyword>
<gene>
    <name evidence="12" type="ORF">RGQ13_02105</name>
</gene>
<keyword evidence="3" id="KW-0964">Secreted</keyword>
<dbReference type="Pfam" id="PF05345">
    <property type="entry name" value="He_PIG"/>
    <property type="match status" value="3"/>
</dbReference>
<feature type="chain" id="PRO_5046212592" evidence="10">
    <location>
        <begin position="22"/>
        <end position="1270"/>
    </location>
</feature>
<comment type="subcellular location">
    <subcellularLocation>
        <location evidence="2">Secreted</location>
    </subcellularLocation>
</comment>
<evidence type="ECO:0000256" key="8">
    <source>
        <dbReference type="ARBA" id="ARBA00038263"/>
    </source>
</evidence>